<dbReference type="AlphaFoldDB" id="A0A7W5FYT7"/>
<evidence type="ECO:0000313" key="2">
    <source>
        <dbReference type="EMBL" id="MBB3134134.1"/>
    </source>
</evidence>
<dbReference type="Proteomes" id="UP000518315">
    <property type="component" value="Unassembled WGS sequence"/>
</dbReference>
<proteinExistence type="predicted"/>
<organism evidence="2 3">
    <name type="scientific">Rhizobium pisi</name>
    <dbReference type="NCBI Taxonomy" id="574561"/>
    <lineage>
        <taxon>Bacteria</taxon>
        <taxon>Pseudomonadati</taxon>
        <taxon>Pseudomonadota</taxon>
        <taxon>Alphaproteobacteria</taxon>
        <taxon>Hyphomicrobiales</taxon>
        <taxon>Rhizobiaceae</taxon>
        <taxon>Rhizobium/Agrobacterium group</taxon>
        <taxon>Rhizobium</taxon>
    </lineage>
</organism>
<accession>A0A7W5FYT7</accession>
<protein>
    <submittedName>
        <fullName evidence="2">Uncharacterized protein</fullName>
    </submittedName>
</protein>
<feature type="region of interest" description="Disordered" evidence="1">
    <location>
        <begin position="20"/>
        <end position="66"/>
    </location>
</feature>
<sequence>MPPYRQPPPKPARNWQIVREHEEAKWQHPEAEDGQEAQQSAENEGNADCHPRNPRTRHTDAERAEHKPAACVIDAEAPCLHLALSVALRLFTIIPIRHASEMGADNRNTSSFHFFEKTAWQIGKAFVLAHSHRAKQ</sequence>
<reference evidence="2 3" key="1">
    <citation type="submission" date="2020-08" db="EMBL/GenBank/DDBJ databases">
        <title>Genomic Encyclopedia of Type Strains, Phase III (KMG-III): the genomes of soil and plant-associated and newly described type strains.</title>
        <authorList>
            <person name="Whitman W."/>
        </authorList>
    </citation>
    <scope>NUCLEOTIDE SEQUENCE [LARGE SCALE GENOMIC DNA]</scope>
    <source>
        <strain evidence="2 3">CECT 4113</strain>
    </source>
</reference>
<evidence type="ECO:0000256" key="1">
    <source>
        <dbReference type="SAM" id="MobiDB-lite"/>
    </source>
</evidence>
<gene>
    <name evidence="2" type="ORF">FHS26_001850</name>
</gene>
<evidence type="ECO:0000313" key="3">
    <source>
        <dbReference type="Proteomes" id="UP000518315"/>
    </source>
</evidence>
<name>A0A7W5FYT7_9HYPH</name>
<comment type="caution">
    <text evidence="2">The sequence shown here is derived from an EMBL/GenBank/DDBJ whole genome shotgun (WGS) entry which is preliminary data.</text>
</comment>
<keyword evidence="3" id="KW-1185">Reference proteome</keyword>
<dbReference type="EMBL" id="JACHXH010000005">
    <property type="protein sequence ID" value="MBB3134134.1"/>
    <property type="molecule type" value="Genomic_DNA"/>
</dbReference>
<feature type="compositionally biased region" description="Basic and acidic residues" evidence="1">
    <location>
        <begin position="47"/>
        <end position="66"/>
    </location>
</feature>
<feature type="compositionally biased region" description="Basic and acidic residues" evidence="1">
    <location>
        <begin position="20"/>
        <end position="31"/>
    </location>
</feature>